<feature type="domain" description="IF140/IFT172/WDR19 TPR" evidence="9">
    <location>
        <begin position="756"/>
        <end position="1242"/>
    </location>
</feature>
<dbReference type="InterPro" id="IPR036322">
    <property type="entry name" value="WD40_repeat_dom_sf"/>
</dbReference>
<dbReference type="PANTHER" id="PTHR15722:SF7">
    <property type="entry name" value="INTRAFLAGELLAR TRANSPORT PROTEIN 140 HOMOLOG"/>
    <property type="match status" value="1"/>
</dbReference>
<dbReference type="InterPro" id="IPR056154">
    <property type="entry name" value="Beta-prop_IFT140_1st"/>
</dbReference>
<evidence type="ECO:0000259" key="9">
    <source>
        <dbReference type="Pfam" id="PF24762"/>
    </source>
</evidence>
<proteinExistence type="predicted"/>
<feature type="domain" description="IFT140 first beta-propeller" evidence="6">
    <location>
        <begin position="5"/>
        <end position="384"/>
    </location>
</feature>
<keyword evidence="3" id="KW-0677">Repeat</keyword>
<dbReference type="GO" id="GO:0035721">
    <property type="term" value="P:intraciliary retrograde transport"/>
    <property type="evidence" value="ECO:0007669"/>
    <property type="project" value="TreeGrafter"/>
</dbReference>
<evidence type="ECO:0000256" key="5">
    <source>
        <dbReference type="ARBA" id="ARBA00023273"/>
    </source>
</evidence>
<dbReference type="GO" id="GO:0036064">
    <property type="term" value="C:ciliary basal body"/>
    <property type="evidence" value="ECO:0007669"/>
    <property type="project" value="TreeGrafter"/>
</dbReference>
<keyword evidence="5" id="KW-0966">Cell projection</keyword>
<dbReference type="Proteomes" id="UP000024635">
    <property type="component" value="Unassembled WGS sequence"/>
</dbReference>
<evidence type="ECO:0000256" key="2">
    <source>
        <dbReference type="ARBA" id="ARBA00022574"/>
    </source>
</evidence>
<dbReference type="InterPro" id="IPR056168">
    <property type="entry name" value="TPR_IF140/IFT172/WDR19"/>
</dbReference>
<accession>A0A016US68</accession>
<evidence type="ECO:0000259" key="6">
    <source>
        <dbReference type="Pfam" id="PF23383"/>
    </source>
</evidence>
<dbReference type="InterPro" id="IPR019734">
    <property type="entry name" value="TPR_rpt"/>
</dbReference>
<dbReference type="InterPro" id="IPR056155">
    <property type="entry name" value="Beta-prop_IFT140_2nd"/>
</dbReference>
<dbReference type="InterPro" id="IPR015943">
    <property type="entry name" value="WD40/YVTN_repeat-like_dom_sf"/>
</dbReference>
<keyword evidence="4" id="KW-0969">Cilium</keyword>
<dbReference type="SUPFAM" id="SSF50978">
    <property type="entry name" value="WD40 repeat-like"/>
    <property type="match status" value="1"/>
</dbReference>
<evidence type="ECO:0000313" key="10">
    <source>
        <dbReference type="EMBL" id="EYC17776.1"/>
    </source>
</evidence>
<dbReference type="InterPro" id="IPR056156">
    <property type="entry name" value="TPR_IF140_C"/>
</dbReference>
<evidence type="ECO:0000259" key="8">
    <source>
        <dbReference type="Pfam" id="PF24760"/>
    </source>
</evidence>
<keyword evidence="11" id="KW-1185">Reference proteome</keyword>
<dbReference type="SUPFAM" id="SSF48452">
    <property type="entry name" value="TPR-like"/>
    <property type="match status" value="1"/>
</dbReference>
<dbReference type="Pfam" id="PF23383">
    <property type="entry name" value="Beta-prop_IFT140_1st"/>
    <property type="match status" value="1"/>
</dbReference>
<dbReference type="Pfam" id="PF24760">
    <property type="entry name" value="TPR_IF140_C"/>
    <property type="match status" value="1"/>
</dbReference>
<dbReference type="EMBL" id="JARK01001365">
    <property type="protein sequence ID" value="EYC17776.1"/>
    <property type="molecule type" value="Genomic_DNA"/>
</dbReference>
<keyword evidence="2" id="KW-0853">WD repeat</keyword>
<dbReference type="Pfam" id="PF23385">
    <property type="entry name" value="Beta-prop_IFT140_2nd"/>
    <property type="match status" value="1"/>
</dbReference>
<dbReference type="PANTHER" id="PTHR15722">
    <property type="entry name" value="IFT140/172-RELATED"/>
    <property type="match status" value="1"/>
</dbReference>
<evidence type="ECO:0000259" key="7">
    <source>
        <dbReference type="Pfam" id="PF23385"/>
    </source>
</evidence>
<sequence>MEKIFSWSPCSGWLCLASQVQDAVQINFFTHKGARSEDVVVQRRSAVSTIAWHPTDVIICVAWSDGLLNVLSPESSAEFTVDEQISSKVLHLLWSADGKCLCVVMEDGKCGTYTFSGKNSMKKSGEYNVGDKPSAACGRVSFVSPTNPPLMNDDQVPLKGLTRMASMEKYGKVNTNSKSWQLNPSAHFSFVLGCEGGGLHLIEQDGTGVKFSQLDFRVEFVAHYHQKDLLIALASDMMLYHLNILPESTIEEKLKVKLNAKAGNTVVVLRENLLLISHQERDLRVWDLETEENGTISLQSAKGFDGEDGILCMDYSKRKGMISAGTLKGKVANWKHRSGESTVENSWRLQNGNQVGEKITSIEWCPMYSALAVNTGAELTILQEENNIVCLRNKIAAIQSGPSSFTLVNVVSSVSQELKLNFEVKGIHVQEKQLVVWSVDTVMTFDVQSSLATIQSSTFSCRAEDIIIHQQTLYCVEGDKINVRTLQGTIRQILSLPEMEGDPMLIHSSRNWLAVATAAGFIRVYSLNSKEARQEYHSKYIVEALDEFHRFSSMKVNISGNRVACTYFATPLKSGDRILVWNAEADLISYFSFTLGMTDQQQYEAEAELASSQGRPVTAAARKMEREQTRFRLPFHEPGFIFWDETDDRFLVCHAQASSQHMVDDMILTMFVTSDHGIQLQDLARKSSASDALIGVYVPHLYFTKKMEFDEEEVRGEKSIGRFLIARSLREFSGVENCDEATRKGMMDFCYYLSIGQMDEAFKAIRFIKSESVWEHMASMSVKTRRLDVAAVCLGNMKNIRGARALRKAQEAGESEAIQCAVLAVELGMLDDAEAMYMNAGRYDMVNKIHQAQNSWNQAFEVASRYDRIHLRNTHYNYAKYLERAGALEPAIENFEKSETHHFEVPRMFADSPKILEAYVRRKKEPELHAWWARYLESIGELDGAVLFYSAAKDNLSQVRIKCIQGKLEEASHLALESKDRAACYHLARIYEAEGNFSKAVDFYTKAHAYNSAIRLVKEHDMRDLLANLCLMAGGSEIVEAARYFEDIPGYTHQAVMLYHKAGMVGRALDLAFRAEQFSALDLVTKDLHAGCDPNVLKRAAEFFSNNQNYEKAVELLCLAKDFREAIELCRVRNVRLTDKVAELMTPTKETTPNETERKQLLESIAELGVHQGNYHFAAKKYTQAGDKLQAMRALLKSGDTQKIVFFANTARNKDIYILAANYLQTTDWQGNAQVIRDIETFYSKAHSQLHLASFYKACAFMEVETFNDFSKAADALEHAQRTVERGLQEQSASSEKSNSTINALTALKEEISEHLSQLAKFEKIKEVYAVDENDAVLQLQNLVENATEDSIIRPSHIYSLLIAHYAGKQNYRPAYRCITQLQKLQKNIDLSTIVDPELLDKDFATGPASCAGSPAAYE</sequence>
<reference evidence="11" key="1">
    <citation type="journal article" date="2015" name="Nat. Genet.">
        <title>The genome and transcriptome of the zoonotic hookworm Ancylostoma ceylanicum identify infection-specific gene families.</title>
        <authorList>
            <person name="Schwarz E.M."/>
            <person name="Hu Y."/>
            <person name="Antoshechkin I."/>
            <person name="Miller M.M."/>
            <person name="Sternberg P.W."/>
            <person name="Aroian R.V."/>
        </authorList>
    </citation>
    <scope>NUCLEOTIDE SEQUENCE</scope>
    <source>
        <strain evidence="11">HY135</strain>
    </source>
</reference>
<comment type="caution">
    <text evidence="10">The sequence shown here is derived from an EMBL/GenBank/DDBJ whole genome shotgun (WGS) entry which is preliminary data.</text>
</comment>
<dbReference type="OrthoDB" id="10258787at2759"/>
<dbReference type="Gene3D" id="2.130.10.10">
    <property type="entry name" value="YVTN repeat-like/Quinoprotein amine dehydrogenase"/>
    <property type="match status" value="2"/>
</dbReference>
<feature type="domain" description="IFT140 second beta-propeller" evidence="7">
    <location>
        <begin position="394"/>
        <end position="706"/>
    </location>
</feature>
<comment type="subcellular location">
    <subcellularLocation>
        <location evidence="1">Cell projection</location>
        <location evidence="1">Cilium</location>
    </subcellularLocation>
</comment>
<dbReference type="GO" id="GO:0030991">
    <property type="term" value="C:intraciliary transport particle A"/>
    <property type="evidence" value="ECO:0007669"/>
    <property type="project" value="TreeGrafter"/>
</dbReference>
<evidence type="ECO:0000256" key="3">
    <source>
        <dbReference type="ARBA" id="ARBA00022737"/>
    </source>
</evidence>
<evidence type="ECO:0000256" key="1">
    <source>
        <dbReference type="ARBA" id="ARBA00004138"/>
    </source>
</evidence>
<dbReference type="FunFam" id="1.25.40.470:FF:000028">
    <property type="entry name" value="Intraflagellar transport protein 140-like protein"/>
    <property type="match status" value="1"/>
</dbReference>
<name>A0A016US68_9BILA</name>
<dbReference type="Pfam" id="PF24762">
    <property type="entry name" value="TPR_IF140-IFT172"/>
    <property type="match status" value="1"/>
</dbReference>
<gene>
    <name evidence="10" type="primary">Acey_s0029.g1866</name>
    <name evidence="10" type="synonym">Acey-che-11</name>
    <name evidence="10" type="ORF">Y032_0029g1866</name>
</gene>
<dbReference type="InterPro" id="IPR011990">
    <property type="entry name" value="TPR-like_helical_dom_sf"/>
</dbReference>
<dbReference type="GO" id="GO:0005930">
    <property type="term" value="C:axoneme"/>
    <property type="evidence" value="ECO:0007669"/>
    <property type="project" value="TreeGrafter"/>
</dbReference>
<organism evidence="10 11">
    <name type="scientific">Ancylostoma ceylanicum</name>
    <dbReference type="NCBI Taxonomy" id="53326"/>
    <lineage>
        <taxon>Eukaryota</taxon>
        <taxon>Metazoa</taxon>
        <taxon>Ecdysozoa</taxon>
        <taxon>Nematoda</taxon>
        <taxon>Chromadorea</taxon>
        <taxon>Rhabditida</taxon>
        <taxon>Rhabditina</taxon>
        <taxon>Rhabditomorpha</taxon>
        <taxon>Strongyloidea</taxon>
        <taxon>Ancylostomatidae</taxon>
        <taxon>Ancylostomatinae</taxon>
        <taxon>Ancylostoma</taxon>
    </lineage>
</organism>
<dbReference type="STRING" id="53326.A0A016US68"/>
<feature type="domain" description="IF140 C-terminal TPR" evidence="8">
    <location>
        <begin position="1251"/>
        <end position="1383"/>
    </location>
</feature>
<dbReference type="SMART" id="SM00028">
    <property type="entry name" value="TPR"/>
    <property type="match status" value="3"/>
</dbReference>
<protein>
    <submittedName>
        <fullName evidence="10">Uncharacterized protein</fullName>
    </submittedName>
</protein>
<evidence type="ECO:0000313" key="11">
    <source>
        <dbReference type="Proteomes" id="UP000024635"/>
    </source>
</evidence>
<dbReference type="Gene3D" id="1.25.40.470">
    <property type="match status" value="2"/>
</dbReference>
<evidence type="ECO:0000256" key="4">
    <source>
        <dbReference type="ARBA" id="ARBA00023069"/>
    </source>
</evidence>